<organism evidence="2 3">
    <name type="scientific">Insolitispirillum peregrinum</name>
    <dbReference type="NCBI Taxonomy" id="80876"/>
    <lineage>
        <taxon>Bacteria</taxon>
        <taxon>Pseudomonadati</taxon>
        <taxon>Pseudomonadota</taxon>
        <taxon>Alphaproteobacteria</taxon>
        <taxon>Rhodospirillales</taxon>
        <taxon>Novispirillaceae</taxon>
        <taxon>Insolitispirillum</taxon>
    </lineage>
</organism>
<keyword evidence="3" id="KW-1185">Reference proteome</keyword>
<gene>
    <name evidence="2" type="ORF">SAMN05421779_102625</name>
</gene>
<dbReference type="EMBL" id="FTOA01000002">
    <property type="protein sequence ID" value="SIS57165.1"/>
    <property type="molecule type" value="Genomic_DNA"/>
</dbReference>
<reference evidence="2 3" key="1">
    <citation type="submission" date="2017-01" db="EMBL/GenBank/DDBJ databases">
        <authorList>
            <person name="Mah S.A."/>
            <person name="Swanson W.J."/>
            <person name="Moy G.W."/>
            <person name="Vacquier V.D."/>
        </authorList>
    </citation>
    <scope>NUCLEOTIDE SEQUENCE [LARGE SCALE GENOMIC DNA]</scope>
    <source>
        <strain evidence="2 3">DSM 11589</strain>
    </source>
</reference>
<name>A0A1N7K6E2_9PROT</name>
<evidence type="ECO:0000256" key="1">
    <source>
        <dbReference type="SAM" id="MobiDB-lite"/>
    </source>
</evidence>
<proteinExistence type="predicted"/>
<dbReference type="Proteomes" id="UP000185678">
    <property type="component" value="Unassembled WGS sequence"/>
</dbReference>
<sequence length="33" mass="3562">MMKGKAIRPETGLEQAGRADLSRHILPGERADG</sequence>
<dbReference type="AlphaFoldDB" id="A0A1N7K6E2"/>
<feature type="compositionally biased region" description="Basic and acidic residues" evidence="1">
    <location>
        <begin position="20"/>
        <end position="33"/>
    </location>
</feature>
<evidence type="ECO:0000313" key="2">
    <source>
        <dbReference type="EMBL" id="SIS57165.1"/>
    </source>
</evidence>
<evidence type="ECO:0000313" key="3">
    <source>
        <dbReference type="Proteomes" id="UP000185678"/>
    </source>
</evidence>
<accession>A0A1N7K6E2</accession>
<feature type="region of interest" description="Disordered" evidence="1">
    <location>
        <begin position="1"/>
        <end position="33"/>
    </location>
</feature>
<protein>
    <submittedName>
        <fullName evidence="2">Uncharacterized protein</fullName>
    </submittedName>
</protein>